<feature type="compositionally biased region" description="Basic residues" evidence="4">
    <location>
        <begin position="297"/>
        <end position="314"/>
    </location>
</feature>
<organism evidence="6 7">
    <name type="scientific">Petromyzon marinus</name>
    <name type="common">Sea lamprey</name>
    <dbReference type="NCBI Taxonomy" id="7757"/>
    <lineage>
        <taxon>Eukaryota</taxon>
        <taxon>Metazoa</taxon>
        <taxon>Chordata</taxon>
        <taxon>Craniata</taxon>
        <taxon>Vertebrata</taxon>
        <taxon>Cyclostomata</taxon>
        <taxon>Hyperoartia</taxon>
        <taxon>Petromyzontiformes</taxon>
        <taxon>Petromyzontidae</taxon>
        <taxon>Petromyzon</taxon>
    </lineage>
</organism>
<dbReference type="Proteomes" id="UP001318040">
    <property type="component" value="Chromosome 35"/>
</dbReference>
<dbReference type="PANTHER" id="PTHR10517">
    <property type="entry name" value="FOLATE RECEPTOR"/>
    <property type="match status" value="1"/>
</dbReference>
<evidence type="ECO:0000313" key="7">
    <source>
        <dbReference type="RefSeq" id="XP_032822179.1"/>
    </source>
</evidence>
<dbReference type="KEGG" id="pmrn:116948961"/>
<dbReference type="GO" id="GO:0032217">
    <property type="term" value="F:riboflavin transmembrane transporter activity"/>
    <property type="evidence" value="ECO:0007669"/>
    <property type="project" value="TreeGrafter"/>
</dbReference>
<comment type="similarity">
    <text evidence="1">Belongs to the folate receptor family.</text>
</comment>
<dbReference type="PANTHER" id="PTHR10517:SF19">
    <property type="entry name" value="RETBINDIN"/>
    <property type="match status" value="1"/>
</dbReference>
<evidence type="ECO:0000256" key="3">
    <source>
        <dbReference type="ARBA" id="ARBA00023157"/>
    </source>
</evidence>
<dbReference type="InterPro" id="IPR018143">
    <property type="entry name" value="Folate_rcpt-like"/>
</dbReference>
<keyword evidence="6" id="KW-1185">Reference proteome</keyword>
<accession>A0AAJ7TRD4</accession>
<dbReference type="GO" id="GO:0038023">
    <property type="term" value="F:signaling receptor activity"/>
    <property type="evidence" value="ECO:0007669"/>
    <property type="project" value="TreeGrafter"/>
</dbReference>
<evidence type="ECO:0000256" key="1">
    <source>
        <dbReference type="ARBA" id="ARBA00007932"/>
    </source>
</evidence>
<name>A0AAJ7TRD4_PETMA</name>
<proteinExistence type="inferred from homology"/>
<keyword evidence="3" id="KW-1015">Disulfide bond</keyword>
<keyword evidence="2" id="KW-0732">Signal</keyword>
<gene>
    <name evidence="7" type="primary">LOC116948961</name>
</gene>
<dbReference type="GO" id="GO:0009897">
    <property type="term" value="C:external side of plasma membrane"/>
    <property type="evidence" value="ECO:0007669"/>
    <property type="project" value="TreeGrafter"/>
</dbReference>
<feature type="domain" description="Folate receptor-like" evidence="5">
    <location>
        <begin position="93"/>
        <end position="256"/>
    </location>
</feature>
<feature type="region of interest" description="Disordered" evidence="4">
    <location>
        <begin position="266"/>
        <end position="358"/>
    </location>
</feature>
<reference evidence="7" key="1">
    <citation type="submission" date="2025-08" db="UniProtKB">
        <authorList>
            <consortium name="RefSeq"/>
        </authorList>
    </citation>
    <scope>IDENTIFICATION</scope>
    <source>
        <tissue evidence="7">Sperm</tissue>
    </source>
</reference>
<dbReference type="Pfam" id="PF03024">
    <property type="entry name" value="Folate_rec"/>
    <property type="match status" value="1"/>
</dbReference>
<protein>
    <submittedName>
        <fullName evidence="7">Riboflavin-binding protein-like</fullName>
    </submittedName>
</protein>
<feature type="compositionally biased region" description="Basic and acidic residues" evidence="4">
    <location>
        <begin position="315"/>
        <end position="328"/>
    </location>
</feature>
<dbReference type="AlphaFoldDB" id="A0AAJ7TRD4"/>
<evidence type="ECO:0000256" key="4">
    <source>
        <dbReference type="SAM" id="MobiDB-lite"/>
    </source>
</evidence>
<dbReference type="InterPro" id="IPR004269">
    <property type="entry name" value="Folate_rcpt"/>
</dbReference>
<dbReference type="RefSeq" id="XP_032822179.1">
    <property type="nucleotide sequence ID" value="XM_032966288.1"/>
</dbReference>
<feature type="compositionally biased region" description="Basic and acidic residues" evidence="4">
    <location>
        <begin position="280"/>
        <end position="296"/>
    </location>
</feature>
<dbReference type="GO" id="GO:1902444">
    <property type="term" value="F:riboflavin binding"/>
    <property type="evidence" value="ECO:0007669"/>
    <property type="project" value="TreeGrafter"/>
</dbReference>
<evidence type="ECO:0000313" key="6">
    <source>
        <dbReference type="Proteomes" id="UP001318040"/>
    </source>
</evidence>
<evidence type="ECO:0000256" key="2">
    <source>
        <dbReference type="ARBA" id="ARBA00022729"/>
    </source>
</evidence>
<sequence>MVVSGGSPLERSSSSSRLIVVDDGSQLAAFQAFATPPTPLRPTGPNAPLYNPRHTRRPPHSCAKEQEAFAMKLLLLCTVAVVACCVCAHEDCCLKGRSHKPEPGPEPDMHACQIYKSKACCTAAFTTQLEPTTISRVEDTYWNLCGNLSTKCQAFMKRNECFYRCSPHAADWMNPSYKSGLLHVPICSSYCSDWYEACRSDLTCARNWMENFSWNVTNSCRNSCIPFSEMYSNSTDLCESMWGVSYQVAPEGKPCLYIGNETSPDVEGALAHENSGENSSADKTESSEEHKQLARELKHKHPNRRHYPNCRKAKSKESKESAEKEKEPKRSRRSLQSTLQFMEELEGSSSGIPDSPVE</sequence>
<evidence type="ECO:0000259" key="5">
    <source>
        <dbReference type="Pfam" id="PF03024"/>
    </source>
</evidence>